<dbReference type="AlphaFoldDB" id="A0A814HBE8"/>
<evidence type="ECO:0008006" key="3">
    <source>
        <dbReference type="Google" id="ProtNLM"/>
    </source>
</evidence>
<organism evidence="1 2">
    <name type="scientific">Brachionus calyciflorus</name>
    <dbReference type="NCBI Taxonomy" id="104777"/>
    <lineage>
        <taxon>Eukaryota</taxon>
        <taxon>Metazoa</taxon>
        <taxon>Spiralia</taxon>
        <taxon>Gnathifera</taxon>
        <taxon>Rotifera</taxon>
        <taxon>Eurotatoria</taxon>
        <taxon>Monogononta</taxon>
        <taxon>Pseudotrocha</taxon>
        <taxon>Ploima</taxon>
        <taxon>Brachionidae</taxon>
        <taxon>Brachionus</taxon>
    </lineage>
</organism>
<accession>A0A814HBE8</accession>
<reference evidence="1" key="1">
    <citation type="submission" date="2021-02" db="EMBL/GenBank/DDBJ databases">
        <authorList>
            <person name="Nowell W R."/>
        </authorList>
    </citation>
    <scope>NUCLEOTIDE SEQUENCE</scope>
    <source>
        <strain evidence="1">Ploen Becks lab</strain>
    </source>
</reference>
<proteinExistence type="predicted"/>
<sequence length="420" mass="49458">YQYWFKELNKKSNTSRYVCCHKFKSKCFTSITISNVDQSIKRLNDNHGCNSFVNDAKIATSIAKQELKTNVHTNKSKPLREYYNDVQRNLLTQNVPERAIAPYFPSFQKISSTLSKIRSSNKPSIPDDFSSFEITGEYTRTTQQKEFLRYDNKSKTNRIIIFIILNPIRIMADFEKASTNAMIFYFPSVIIKGCWFHFRQAIFKNSVRIGPSGQNDIIREAMPDDPKCAELLKYFERQWLKNIKPNVWNRFDSVVRTNNRIEGFHSAINKHIKSKFFRPNFFYLGSSNYILYKLFANKTRITISKQSKNDAGKDLIYGLLKFEFSSSSEFKEYFYGISYHIKYLYEKIFNFDAQEEFIQSNDHAENQTHILPEIIYNENRPESQTHILPEISLNENRSPIETINSEKIVNDRPNRLHILL</sequence>
<dbReference type="Proteomes" id="UP000663879">
    <property type="component" value="Unassembled WGS sequence"/>
</dbReference>
<name>A0A814HBE8_9BILA</name>
<dbReference type="EMBL" id="CAJNOC010004022">
    <property type="protein sequence ID" value="CAF1006865.1"/>
    <property type="molecule type" value="Genomic_DNA"/>
</dbReference>
<feature type="non-terminal residue" evidence="1">
    <location>
        <position position="420"/>
    </location>
</feature>
<gene>
    <name evidence="1" type="ORF">OXX778_LOCUS16693</name>
</gene>
<protein>
    <recommendedName>
        <fullName evidence="3">MULE transposase domain-containing protein</fullName>
    </recommendedName>
</protein>
<evidence type="ECO:0000313" key="1">
    <source>
        <dbReference type="EMBL" id="CAF1006865.1"/>
    </source>
</evidence>
<evidence type="ECO:0000313" key="2">
    <source>
        <dbReference type="Proteomes" id="UP000663879"/>
    </source>
</evidence>
<comment type="caution">
    <text evidence="1">The sequence shown here is derived from an EMBL/GenBank/DDBJ whole genome shotgun (WGS) entry which is preliminary data.</text>
</comment>
<dbReference type="OrthoDB" id="10207250at2759"/>
<keyword evidence="2" id="KW-1185">Reference proteome</keyword>